<evidence type="ECO:0000313" key="2">
    <source>
        <dbReference type="Proteomes" id="UP000298180"/>
    </source>
</evidence>
<dbReference type="GO" id="GO:0047840">
    <property type="term" value="F:dCTP diphosphatase activity"/>
    <property type="evidence" value="ECO:0007669"/>
    <property type="project" value="TreeGrafter"/>
</dbReference>
<proteinExistence type="predicted"/>
<name>A0A4Z0BNC1_9BURK</name>
<dbReference type="Pfam" id="PF12643">
    <property type="entry name" value="MazG-like"/>
    <property type="match status" value="1"/>
</dbReference>
<accession>A0A4Z0BNC1</accession>
<dbReference type="InterPro" id="IPR025984">
    <property type="entry name" value="DCTPP"/>
</dbReference>
<dbReference type="InterPro" id="IPR052555">
    <property type="entry name" value="dCTP_Pyrophosphatase"/>
</dbReference>
<protein>
    <submittedName>
        <fullName evidence="1">Nucleotide pyrophosphohydrolase</fullName>
    </submittedName>
</protein>
<dbReference type="GO" id="GO:0005829">
    <property type="term" value="C:cytosol"/>
    <property type="evidence" value="ECO:0007669"/>
    <property type="project" value="TreeGrafter"/>
</dbReference>
<gene>
    <name evidence="1" type="ORF">EZ313_22120</name>
</gene>
<dbReference type="Proteomes" id="UP000298180">
    <property type="component" value="Unassembled WGS sequence"/>
</dbReference>
<dbReference type="OrthoDB" id="9791898at2"/>
<dbReference type="EMBL" id="SMLM01000004">
    <property type="protein sequence ID" value="TFY99448.1"/>
    <property type="molecule type" value="Genomic_DNA"/>
</dbReference>
<dbReference type="GO" id="GO:0006253">
    <property type="term" value="P:dCTP catabolic process"/>
    <property type="evidence" value="ECO:0007669"/>
    <property type="project" value="TreeGrafter"/>
</dbReference>
<dbReference type="PIRSF" id="PIRSF029826">
    <property type="entry name" value="UCP029826_pph"/>
    <property type="match status" value="1"/>
</dbReference>
<sequence length="91" mass="10033">MALACEAGEVLEHFQWLSESESDSLSAEAKQAVGEELADVYLYLVRLADRLSIDLPAAAQQKIDLNAKKYPVERAKGNAKKYTTFGIEGEE</sequence>
<dbReference type="PANTHER" id="PTHR46523">
    <property type="entry name" value="DCTP PYROPHOSPHATASE 1"/>
    <property type="match status" value="1"/>
</dbReference>
<dbReference type="GO" id="GO:0042262">
    <property type="term" value="P:DNA protection"/>
    <property type="evidence" value="ECO:0007669"/>
    <property type="project" value="TreeGrafter"/>
</dbReference>
<comment type="caution">
    <text evidence="1">The sequence shown here is derived from an EMBL/GenBank/DDBJ whole genome shotgun (WGS) entry which is preliminary data.</text>
</comment>
<keyword evidence="2" id="KW-1185">Reference proteome</keyword>
<dbReference type="AlphaFoldDB" id="A0A4Z0BNC1"/>
<evidence type="ECO:0000313" key="1">
    <source>
        <dbReference type="EMBL" id="TFY99448.1"/>
    </source>
</evidence>
<keyword evidence="1" id="KW-0378">Hydrolase</keyword>
<organism evidence="1 2">
    <name type="scientific">Ramlibacter henchirensis</name>
    <dbReference type="NCBI Taxonomy" id="204072"/>
    <lineage>
        <taxon>Bacteria</taxon>
        <taxon>Pseudomonadati</taxon>
        <taxon>Pseudomonadota</taxon>
        <taxon>Betaproteobacteria</taxon>
        <taxon>Burkholderiales</taxon>
        <taxon>Comamonadaceae</taxon>
        <taxon>Ramlibacter</taxon>
    </lineage>
</organism>
<dbReference type="Gene3D" id="1.10.287.1080">
    <property type="entry name" value="MazG-like"/>
    <property type="match status" value="1"/>
</dbReference>
<reference evidence="1 2" key="1">
    <citation type="submission" date="2019-03" db="EMBL/GenBank/DDBJ databases">
        <title>Ramlibacter henchirensis DSM 14656, whole genome shotgun sequence.</title>
        <authorList>
            <person name="Zhang X."/>
            <person name="Feng G."/>
            <person name="Zhu H."/>
        </authorList>
    </citation>
    <scope>NUCLEOTIDE SEQUENCE [LARGE SCALE GENOMIC DNA]</scope>
    <source>
        <strain evidence="1 2">DSM 14656</strain>
    </source>
</reference>
<dbReference type="PANTHER" id="PTHR46523:SF1">
    <property type="entry name" value="DCTP PYROPHOSPHATASE 1"/>
    <property type="match status" value="1"/>
</dbReference>
<dbReference type="SUPFAM" id="SSF101386">
    <property type="entry name" value="all-alpha NTP pyrophosphatases"/>
    <property type="match status" value="1"/>
</dbReference>